<proteinExistence type="predicted"/>
<feature type="region of interest" description="Disordered" evidence="1">
    <location>
        <begin position="1"/>
        <end position="25"/>
    </location>
</feature>
<dbReference type="Gene3D" id="3.90.1150.200">
    <property type="match status" value="1"/>
</dbReference>
<accession>A0ABW2HI96</accession>
<evidence type="ECO:0000313" key="2">
    <source>
        <dbReference type="EMBL" id="MFC7272898.1"/>
    </source>
</evidence>
<evidence type="ECO:0000313" key="3">
    <source>
        <dbReference type="Proteomes" id="UP001596548"/>
    </source>
</evidence>
<comment type="caution">
    <text evidence="2">The sequence shown here is derived from an EMBL/GenBank/DDBJ whole genome shotgun (WGS) entry which is preliminary data.</text>
</comment>
<reference evidence="3" key="1">
    <citation type="journal article" date="2019" name="Int. J. Syst. Evol. Microbiol.">
        <title>The Global Catalogue of Microorganisms (GCM) 10K type strain sequencing project: providing services to taxonomists for standard genome sequencing and annotation.</title>
        <authorList>
            <consortium name="The Broad Institute Genomics Platform"/>
            <consortium name="The Broad Institute Genome Sequencing Center for Infectious Disease"/>
            <person name="Wu L."/>
            <person name="Ma J."/>
        </authorList>
    </citation>
    <scope>NUCLEOTIDE SEQUENCE [LARGE SCALE GENOMIC DNA]</scope>
    <source>
        <strain evidence="3">XZYJT-10</strain>
    </source>
</reference>
<gene>
    <name evidence="2" type="ORF">ACFQS1_02800</name>
</gene>
<dbReference type="Proteomes" id="UP001596548">
    <property type="component" value="Unassembled WGS sequence"/>
</dbReference>
<name>A0ABW2HI96_9ACTN</name>
<dbReference type="RefSeq" id="WP_378964333.1">
    <property type="nucleotide sequence ID" value="NZ_JBHTBJ010000001.1"/>
</dbReference>
<organism evidence="2 3">
    <name type="scientific">Paractinoplanes rhizophilus</name>
    <dbReference type="NCBI Taxonomy" id="1416877"/>
    <lineage>
        <taxon>Bacteria</taxon>
        <taxon>Bacillati</taxon>
        <taxon>Actinomycetota</taxon>
        <taxon>Actinomycetes</taxon>
        <taxon>Micromonosporales</taxon>
        <taxon>Micromonosporaceae</taxon>
        <taxon>Paractinoplanes</taxon>
    </lineage>
</organism>
<sequence length="134" mass="14942">MTKFTDAERNAMKDRAKELKSAKGADTEPELLAKIAAMPDADRVIAERLHEVVKAACGDLMPKLWYGMPAYYRNGKMICFFQPASKFKARYGMFGFSDAANLDDGAMWPAYYAIAELNADVESRITMLVKQATS</sequence>
<keyword evidence="3" id="KW-1185">Reference proteome</keyword>
<protein>
    <submittedName>
        <fullName evidence="2">Iron chaperone</fullName>
    </submittedName>
</protein>
<dbReference type="SUPFAM" id="SSF159888">
    <property type="entry name" value="YdhG-like"/>
    <property type="match status" value="1"/>
</dbReference>
<dbReference type="EMBL" id="JBHTBJ010000001">
    <property type="protein sequence ID" value="MFC7272898.1"/>
    <property type="molecule type" value="Genomic_DNA"/>
</dbReference>
<evidence type="ECO:0000256" key="1">
    <source>
        <dbReference type="SAM" id="MobiDB-lite"/>
    </source>
</evidence>